<evidence type="ECO:0000313" key="9">
    <source>
        <dbReference type="Proteomes" id="UP001165369"/>
    </source>
</evidence>
<dbReference type="InterPro" id="IPR027469">
    <property type="entry name" value="Cation_efflux_TMD_sf"/>
</dbReference>
<dbReference type="RefSeq" id="WP_250063930.1">
    <property type="nucleotide sequence ID" value="NZ_JAMJPK010000012.1"/>
</dbReference>
<feature type="transmembrane region" description="Helical" evidence="6">
    <location>
        <begin position="115"/>
        <end position="138"/>
    </location>
</feature>
<proteinExistence type="predicted"/>
<feature type="transmembrane region" description="Helical" evidence="6">
    <location>
        <begin position="158"/>
        <end position="175"/>
    </location>
</feature>
<evidence type="ECO:0000313" key="8">
    <source>
        <dbReference type="EMBL" id="MCL7942285.1"/>
    </source>
</evidence>
<dbReference type="SUPFAM" id="SSF161111">
    <property type="entry name" value="Cation efflux protein transmembrane domain-like"/>
    <property type="match status" value="1"/>
</dbReference>
<keyword evidence="2 6" id="KW-0812">Transmembrane</keyword>
<dbReference type="InterPro" id="IPR058533">
    <property type="entry name" value="Cation_efflux_TM"/>
</dbReference>
<sequence>MRDRTMPCCSDDTCSSSVAATGRYRLVLWVVLAINAFMFLVEIVAGLAAGSAALQADALDFFADAANYGISLFVLGMGVRWRAGAALVKGGSMCLFGLWVIGSVIWHSLHGTVPAWTTMGMVGIAALVANATCLILLYAWRDGDANMRSVWICSRNDVLANFAVLAAALGVFGTGTGWPDIVVASVMAMLALQGAVSIIRQAMSELRQEAQAKPVPIRRSNRRTDRSVEEPANKFGQ</sequence>
<protein>
    <submittedName>
        <fullName evidence="8">Cation transporter</fullName>
    </submittedName>
</protein>
<feature type="region of interest" description="Disordered" evidence="5">
    <location>
        <begin position="210"/>
        <end position="237"/>
    </location>
</feature>
<reference evidence="8" key="1">
    <citation type="submission" date="2022-05" db="EMBL/GenBank/DDBJ databases">
        <title>Halomonas geminus sp. nov. and Halomonas llamarensis sp. nov. isolated from high-altitude salars of the Atacama Desert.</title>
        <authorList>
            <person name="Hintersatz C."/>
            <person name="Rojas L.A."/>
            <person name="Wei T.-S."/>
            <person name="Kutschke S."/>
            <person name="Lehmann F."/>
            <person name="Jain R."/>
            <person name="Pollmann K."/>
        </authorList>
    </citation>
    <scope>NUCLEOTIDE SEQUENCE</scope>
    <source>
        <strain evidence="8">ATCH28</strain>
    </source>
</reference>
<dbReference type="Gene3D" id="1.20.1510.10">
    <property type="entry name" value="Cation efflux protein transmembrane domain"/>
    <property type="match status" value="1"/>
</dbReference>
<feature type="transmembrane region" description="Helical" evidence="6">
    <location>
        <begin position="26"/>
        <end position="49"/>
    </location>
</feature>
<feature type="transmembrane region" description="Helical" evidence="6">
    <location>
        <begin position="61"/>
        <end position="79"/>
    </location>
</feature>
<evidence type="ECO:0000256" key="4">
    <source>
        <dbReference type="ARBA" id="ARBA00023136"/>
    </source>
</evidence>
<keyword evidence="3 6" id="KW-1133">Transmembrane helix</keyword>
<keyword evidence="4 6" id="KW-0472">Membrane</keyword>
<dbReference type="EMBL" id="JAMJPK010000012">
    <property type="protein sequence ID" value="MCL7942285.1"/>
    <property type="molecule type" value="Genomic_DNA"/>
</dbReference>
<gene>
    <name evidence="8" type="ORF">M8009_18575</name>
</gene>
<feature type="transmembrane region" description="Helical" evidence="6">
    <location>
        <begin position="181"/>
        <end position="199"/>
    </location>
</feature>
<accession>A0ABT0T5T4</accession>
<feature type="transmembrane region" description="Helical" evidence="6">
    <location>
        <begin position="86"/>
        <end position="109"/>
    </location>
</feature>
<comment type="subcellular location">
    <subcellularLocation>
        <location evidence="1">Membrane</location>
        <topology evidence="1">Multi-pass membrane protein</topology>
    </subcellularLocation>
</comment>
<evidence type="ECO:0000259" key="7">
    <source>
        <dbReference type="Pfam" id="PF01545"/>
    </source>
</evidence>
<evidence type="ECO:0000256" key="6">
    <source>
        <dbReference type="SAM" id="Phobius"/>
    </source>
</evidence>
<name>A0ABT0T5T4_9GAMM</name>
<feature type="compositionally biased region" description="Basic and acidic residues" evidence="5">
    <location>
        <begin position="222"/>
        <end position="237"/>
    </location>
</feature>
<dbReference type="Proteomes" id="UP001165369">
    <property type="component" value="Unassembled WGS sequence"/>
</dbReference>
<evidence type="ECO:0000256" key="2">
    <source>
        <dbReference type="ARBA" id="ARBA00022692"/>
    </source>
</evidence>
<dbReference type="Pfam" id="PF01545">
    <property type="entry name" value="Cation_efflux"/>
    <property type="match status" value="1"/>
</dbReference>
<evidence type="ECO:0000256" key="5">
    <source>
        <dbReference type="SAM" id="MobiDB-lite"/>
    </source>
</evidence>
<evidence type="ECO:0000256" key="1">
    <source>
        <dbReference type="ARBA" id="ARBA00004141"/>
    </source>
</evidence>
<feature type="domain" description="Cation efflux protein transmembrane" evidence="7">
    <location>
        <begin position="28"/>
        <end position="206"/>
    </location>
</feature>
<evidence type="ECO:0000256" key="3">
    <source>
        <dbReference type="ARBA" id="ARBA00022989"/>
    </source>
</evidence>
<keyword evidence="9" id="KW-1185">Reference proteome</keyword>
<organism evidence="8 9">
    <name type="scientific">Halomonas gemina</name>
    <dbReference type="NCBI Taxonomy" id="2945105"/>
    <lineage>
        <taxon>Bacteria</taxon>
        <taxon>Pseudomonadati</taxon>
        <taxon>Pseudomonadota</taxon>
        <taxon>Gammaproteobacteria</taxon>
        <taxon>Oceanospirillales</taxon>
        <taxon>Halomonadaceae</taxon>
        <taxon>Halomonas</taxon>
    </lineage>
</organism>
<comment type="caution">
    <text evidence="8">The sequence shown here is derived from an EMBL/GenBank/DDBJ whole genome shotgun (WGS) entry which is preliminary data.</text>
</comment>